<dbReference type="Proteomes" id="UP000078544">
    <property type="component" value="Unassembled WGS sequence"/>
</dbReference>
<dbReference type="OrthoDB" id="27483at2759"/>
<dbReference type="PANTHER" id="PTHR33099:SF7">
    <property type="entry name" value="MYND-TYPE DOMAIN-CONTAINING PROTEIN"/>
    <property type="match status" value="1"/>
</dbReference>
<sequence length="735" mass="82797">MESDAQKKNSEAELSDYRESLLECINEVEATGSFATGGVLDIFPIPGICVDGEPVFLPLLPAAAEKLASKSEKAPFGRDGETLVDETVRKTLQIHAERITFQNPAWDDFVEELVRAVTRELGVPDSSDKPCVHAKLYKSLLYKPGAMFMPHKDTEKLLGMFGTLVICLPSEHTGGEVRLQHGEESVSLSTAESSAFKSFYLAWYADVTHEIKAVETGYRWVLTYHLFKDPTGDPIKNPQDVCPSASAMNAQIKRLTRTLSSWESLQSPPAFLAYPLAHQYTLRSLSLASLKGIDYFHALYLVNGCVQHGGFYAFLAQINMHELVECEFDDGSRENRRQYLHRIFEGTELYPIKDSPSEKETELYPMKDSPSEKELEKTSLLRPINYSERAADSRVGGGYMGNQHADVEEVYSDVLVLIVPENCLYAMLVTAKNLHYHLIHIMEILRTKFMENNNAQLRKIMYRICRTAMDGDWEKGWWLGEVAVTAALFGDTSLFREVQKAATEFWGTRTWHRLGRLDGLRKLLIDEREEALDKAAINFVDKFKGDKEFVTLLVFRLPLPKMHDRPSLGYFLGPFLEAVVSSIELSCPCTDRSSRRDVATVTAELYCHVLAYSKDAASRLLQQFLSQAHNFYLAHKSPTFLCLTTCFWIFDDQLELLRGLLLSVDPAFSEARDFFQSLVKIVSLWGECAKKELRGLPQDKLKRALGDQYDALMVLDPTAASGNIAAVGAVSQDHD</sequence>
<evidence type="ECO:0000313" key="1">
    <source>
        <dbReference type="EMBL" id="KZZ92929.1"/>
    </source>
</evidence>
<reference evidence="1 2" key="1">
    <citation type="journal article" date="2016" name="Genome Biol. Evol.">
        <title>Divergent and convergent evolution of fungal pathogenicity.</title>
        <authorList>
            <person name="Shang Y."/>
            <person name="Xiao G."/>
            <person name="Zheng P."/>
            <person name="Cen K."/>
            <person name="Zhan S."/>
            <person name="Wang C."/>
        </authorList>
    </citation>
    <scope>NUCLEOTIDE SEQUENCE [LARGE SCALE GENOMIC DNA]</scope>
    <source>
        <strain evidence="1 2">RCEF 2490</strain>
    </source>
</reference>
<protein>
    <submittedName>
        <fullName evidence="1">2OG-Fe(II) oxygenase</fullName>
    </submittedName>
</protein>
<dbReference type="EMBL" id="AZGY01000014">
    <property type="protein sequence ID" value="KZZ92929.1"/>
    <property type="molecule type" value="Genomic_DNA"/>
</dbReference>
<comment type="caution">
    <text evidence="1">The sequence shown here is derived from an EMBL/GenBank/DDBJ whole genome shotgun (WGS) entry which is preliminary data.</text>
</comment>
<dbReference type="PANTHER" id="PTHR33099">
    <property type="entry name" value="FE2OG DIOXYGENASE DOMAIN-CONTAINING PROTEIN"/>
    <property type="match status" value="1"/>
</dbReference>
<proteinExistence type="predicted"/>
<accession>A0A167ZP98</accession>
<name>A0A167ZP98_9HYPO</name>
<keyword evidence="2" id="KW-1185">Reference proteome</keyword>
<evidence type="ECO:0000313" key="2">
    <source>
        <dbReference type="Proteomes" id="UP000078544"/>
    </source>
</evidence>
<dbReference type="Gene3D" id="2.60.120.620">
    <property type="entry name" value="q2cbj1_9rhob like domain"/>
    <property type="match status" value="1"/>
</dbReference>
<gene>
    <name evidence="1" type="ORF">AAL_05961</name>
</gene>
<dbReference type="AlphaFoldDB" id="A0A167ZP98"/>
<organism evidence="1 2">
    <name type="scientific">Moelleriella libera RCEF 2490</name>
    <dbReference type="NCBI Taxonomy" id="1081109"/>
    <lineage>
        <taxon>Eukaryota</taxon>
        <taxon>Fungi</taxon>
        <taxon>Dikarya</taxon>
        <taxon>Ascomycota</taxon>
        <taxon>Pezizomycotina</taxon>
        <taxon>Sordariomycetes</taxon>
        <taxon>Hypocreomycetidae</taxon>
        <taxon>Hypocreales</taxon>
        <taxon>Clavicipitaceae</taxon>
        <taxon>Moelleriella</taxon>
    </lineage>
</organism>